<feature type="domain" description="HTH lysR-type" evidence="5">
    <location>
        <begin position="4"/>
        <end position="61"/>
    </location>
</feature>
<dbReference type="OrthoDB" id="9786526at2"/>
<reference evidence="6 7" key="1">
    <citation type="submission" date="2015-07" db="EMBL/GenBank/DDBJ databases">
        <title>Draft genome sequence of the Amantichitinum ursilacus IGB-41, a new chitin-degrading bacterium.</title>
        <authorList>
            <person name="Kirstahler P."/>
            <person name="Guenther M."/>
            <person name="Grumaz C."/>
            <person name="Rupp S."/>
            <person name="Zibek S."/>
            <person name="Sohn K."/>
        </authorList>
    </citation>
    <scope>NUCLEOTIDE SEQUENCE [LARGE SCALE GENOMIC DNA]</scope>
    <source>
        <strain evidence="6 7">IGB-41</strain>
    </source>
</reference>
<keyword evidence="2" id="KW-0805">Transcription regulation</keyword>
<dbReference type="Gene3D" id="3.40.190.290">
    <property type="match status" value="1"/>
</dbReference>
<dbReference type="PANTHER" id="PTHR30537:SF1">
    <property type="entry name" value="HTH-TYPE TRANSCRIPTIONAL REGULATOR PGRR"/>
    <property type="match status" value="1"/>
</dbReference>
<dbReference type="InterPro" id="IPR058163">
    <property type="entry name" value="LysR-type_TF_proteobact-type"/>
</dbReference>
<dbReference type="EMBL" id="LAQT01000002">
    <property type="protein sequence ID" value="KPC54431.1"/>
    <property type="molecule type" value="Genomic_DNA"/>
</dbReference>
<dbReference type="GO" id="GO:0006351">
    <property type="term" value="P:DNA-templated transcription"/>
    <property type="evidence" value="ECO:0007669"/>
    <property type="project" value="TreeGrafter"/>
</dbReference>
<keyword evidence="4" id="KW-0804">Transcription</keyword>
<evidence type="ECO:0000256" key="2">
    <source>
        <dbReference type="ARBA" id="ARBA00023015"/>
    </source>
</evidence>
<evidence type="ECO:0000313" key="6">
    <source>
        <dbReference type="EMBL" id="KPC54431.1"/>
    </source>
</evidence>
<comment type="caution">
    <text evidence="6">The sequence shown here is derived from an EMBL/GenBank/DDBJ whole genome shotgun (WGS) entry which is preliminary data.</text>
</comment>
<name>A0A0N0GQG3_9NEIS</name>
<dbReference type="FunFam" id="1.10.10.10:FF:000001">
    <property type="entry name" value="LysR family transcriptional regulator"/>
    <property type="match status" value="1"/>
</dbReference>
<comment type="similarity">
    <text evidence="1">Belongs to the LysR transcriptional regulatory family.</text>
</comment>
<evidence type="ECO:0000256" key="4">
    <source>
        <dbReference type="ARBA" id="ARBA00023163"/>
    </source>
</evidence>
<dbReference type="InterPro" id="IPR005119">
    <property type="entry name" value="LysR_subst-bd"/>
</dbReference>
<dbReference type="SUPFAM" id="SSF53850">
    <property type="entry name" value="Periplasmic binding protein-like II"/>
    <property type="match status" value="1"/>
</dbReference>
<dbReference type="SUPFAM" id="SSF46785">
    <property type="entry name" value="Winged helix' DNA-binding domain"/>
    <property type="match status" value="1"/>
</dbReference>
<gene>
    <name evidence="6" type="primary">dmlR_9</name>
    <name evidence="6" type="ORF">WG78_02585</name>
</gene>
<dbReference type="AlphaFoldDB" id="A0A0N0GQG3"/>
<dbReference type="STRING" id="857265.WG78_02585"/>
<dbReference type="Proteomes" id="UP000037939">
    <property type="component" value="Unassembled WGS sequence"/>
</dbReference>
<dbReference type="Pfam" id="PF00126">
    <property type="entry name" value="HTH_1"/>
    <property type="match status" value="1"/>
</dbReference>
<dbReference type="PANTHER" id="PTHR30537">
    <property type="entry name" value="HTH-TYPE TRANSCRIPTIONAL REGULATOR"/>
    <property type="match status" value="1"/>
</dbReference>
<evidence type="ECO:0000256" key="1">
    <source>
        <dbReference type="ARBA" id="ARBA00009437"/>
    </source>
</evidence>
<dbReference type="InterPro" id="IPR036388">
    <property type="entry name" value="WH-like_DNA-bd_sf"/>
</dbReference>
<dbReference type="RefSeq" id="WP_053936231.1">
    <property type="nucleotide sequence ID" value="NZ_LAQT01000002.1"/>
</dbReference>
<sequence length="301" mass="32894">MAKPTLADLRAFMAVAEHRSFRRAADLMGMTRSSLSHAVRGLEDDLGARLLHRTTRSVALTEAGERLLRRLDPLLHDLDQALEAVAGEHGQVQGQLRINGNESAIRLLLHTVVPAYRARYPRVELDLSAEGRLVDIVEQGFDAGIRLGEAVPKDMVAVPLGPEVRFLAVAAPAYLAIHPAPTLPDGLAEHQCIRQRLPSGKRYRWEFSKRGQVMEIDVPGALTLDHSGLMVEAALQGLGITFVPEAYARQALDDGRLVSVLEDWCPPIPGLMLYFPANRHMPGSLRALIDLIRETAAGGAP</sequence>
<evidence type="ECO:0000313" key="7">
    <source>
        <dbReference type="Proteomes" id="UP000037939"/>
    </source>
</evidence>
<dbReference type="PATRIC" id="fig|857265.3.peg.538"/>
<accession>A0A0N0GQG3</accession>
<dbReference type="GO" id="GO:0043565">
    <property type="term" value="F:sequence-specific DNA binding"/>
    <property type="evidence" value="ECO:0007669"/>
    <property type="project" value="TreeGrafter"/>
</dbReference>
<organism evidence="6 7">
    <name type="scientific">Amantichitinum ursilacus</name>
    <dbReference type="NCBI Taxonomy" id="857265"/>
    <lineage>
        <taxon>Bacteria</taxon>
        <taxon>Pseudomonadati</taxon>
        <taxon>Pseudomonadota</taxon>
        <taxon>Betaproteobacteria</taxon>
        <taxon>Neisseriales</taxon>
        <taxon>Chitinibacteraceae</taxon>
        <taxon>Amantichitinum</taxon>
    </lineage>
</organism>
<dbReference type="GO" id="GO:0003700">
    <property type="term" value="F:DNA-binding transcription factor activity"/>
    <property type="evidence" value="ECO:0007669"/>
    <property type="project" value="InterPro"/>
</dbReference>
<dbReference type="CDD" id="cd08474">
    <property type="entry name" value="PBP2_CrgA_like_5"/>
    <property type="match status" value="1"/>
</dbReference>
<protein>
    <submittedName>
        <fullName evidence="6">HTH-type transcriptional regulator DmlR</fullName>
    </submittedName>
</protein>
<keyword evidence="3" id="KW-0238">DNA-binding</keyword>
<dbReference type="Gene3D" id="1.10.10.10">
    <property type="entry name" value="Winged helix-like DNA-binding domain superfamily/Winged helix DNA-binding domain"/>
    <property type="match status" value="1"/>
</dbReference>
<dbReference type="Pfam" id="PF03466">
    <property type="entry name" value="LysR_substrate"/>
    <property type="match status" value="1"/>
</dbReference>
<proteinExistence type="inferred from homology"/>
<dbReference type="InterPro" id="IPR000847">
    <property type="entry name" value="LysR_HTH_N"/>
</dbReference>
<evidence type="ECO:0000259" key="5">
    <source>
        <dbReference type="PROSITE" id="PS50931"/>
    </source>
</evidence>
<dbReference type="PROSITE" id="PS50931">
    <property type="entry name" value="HTH_LYSR"/>
    <property type="match status" value="1"/>
</dbReference>
<keyword evidence="7" id="KW-1185">Reference proteome</keyword>
<dbReference type="InterPro" id="IPR036390">
    <property type="entry name" value="WH_DNA-bd_sf"/>
</dbReference>
<evidence type="ECO:0000256" key="3">
    <source>
        <dbReference type="ARBA" id="ARBA00023125"/>
    </source>
</evidence>